<dbReference type="EMBL" id="JAHLQK010000005">
    <property type="protein sequence ID" value="MBU5677620.1"/>
    <property type="molecule type" value="Genomic_DNA"/>
</dbReference>
<comment type="caution">
    <text evidence="5">The sequence shown here is derived from an EMBL/GenBank/DDBJ whole genome shotgun (WGS) entry which is preliminary data.</text>
</comment>
<dbReference type="InterPro" id="IPR018060">
    <property type="entry name" value="HTH_AraC"/>
</dbReference>
<dbReference type="PROSITE" id="PS00041">
    <property type="entry name" value="HTH_ARAC_FAMILY_1"/>
    <property type="match status" value="1"/>
</dbReference>
<proteinExistence type="predicted"/>
<dbReference type="InterPro" id="IPR050959">
    <property type="entry name" value="MarA-like"/>
</dbReference>
<dbReference type="PROSITE" id="PS01124">
    <property type="entry name" value="HTH_ARAC_FAMILY_2"/>
    <property type="match status" value="1"/>
</dbReference>
<dbReference type="PANTHER" id="PTHR47504:SF5">
    <property type="entry name" value="RIGHT ORIGIN-BINDING PROTEIN"/>
    <property type="match status" value="1"/>
</dbReference>
<reference evidence="5 6" key="1">
    <citation type="submission" date="2021-06" db="EMBL/GenBank/DDBJ databases">
        <authorList>
            <person name="Sun Q."/>
            <person name="Li D."/>
        </authorList>
    </citation>
    <scope>NUCLEOTIDE SEQUENCE [LARGE SCALE GENOMIC DNA]</scope>
    <source>
        <strain evidence="5 6">MSJ-5</strain>
    </source>
</reference>
<evidence type="ECO:0000313" key="6">
    <source>
        <dbReference type="Proteomes" id="UP000779508"/>
    </source>
</evidence>
<keyword evidence="1" id="KW-0805">Transcription regulation</keyword>
<gene>
    <name evidence="5" type="ORF">KQI88_14450</name>
</gene>
<protein>
    <submittedName>
        <fullName evidence="5">AraC family transcriptional regulator</fullName>
    </submittedName>
</protein>
<evidence type="ECO:0000259" key="4">
    <source>
        <dbReference type="PROSITE" id="PS01124"/>
    </source>
</evidence>
<evidence type="ECO:0000256" key="1">
    <source>
        <dbReference type="ARBA" id="ARBA00023015"/>
    </source>
</evidence>
<dbReference type="Pfam" id="PF06445">
    <property type="entry name" value="GyrI-like"/>
    <property type="match status" value="1"/>
</dbReference>
<dbReference type="InterPro" id="IPR029442">
    <property type="entry name" value="GyrI-like"/>
</dbReference>
<feature type="domain" description="HTH araC/xylS-type" evidence="4">
    <location>
        <begin position="8"/>
        <end position="106"/>
    </location>
</feature>
<dbReference type="InterPro" id="IPR018062">
    <property type="entry name" value="HTH_AraC-typ_CS"/>
</dbReference>
<dbReference type="SMART" id="SM00871">
    <property type="entry name" value="AraC_E_bind"/>
    <property type="match status" value="1"/>
</dbReference>
<dbReference type="Proteomes" id="UP000779508">
    <property type="component" value="Unassembled WGS sequence"/>
</dbReference>
<sequence length="294" mass="34192">MDWIERINSAVNYIEENLDKEISYERIAQIVGCSVYNFQRMFSYIADKPLSEYIRNRRLTMAAFDLINSKDKIIDIAMKYGYDSHDSFTRAFQKFHGVLPSKVRNETVRLKSCPKISFQIIIKGETYMNYQIEQLPGFTVSGFKHRICTNDAFNIVPQIWDTAWKNGTMDCMTELFMKADYRPAGFLGISAGGRWGNSEEMDYYLAVTTYVDVLECKRVEPFDGMDTFEFPQATWVIFEANGELPDAVQQVYKKFYTEWLPNSGYELDDLPVIESYMQNNRQEVWIAIVKSGNS</sequence>
<dbReference type="Pfam" id="PF12833">
    <property type="entry name" value="HTH_18"/>
    <property type="match status" value="1"/>
</dbReference>
<name>A0ABS6G552_9FIRM</name>
<organism evidence="5 6">
    <name type="scientific">Alkaliphilus flagellatus</name>
    <dbReference type="NCBI Taxonomy" id="2841507"/>
    <lineage>
        <taxon>Bacteria</taxon>
        <taxon>Bacillati</taxon>
        <taxon>Bacillota</taxon>
        <taxon>Clostridia</taxon>
        <taxon>Peptostreptococcales</taxon>
        <taxon>Natronincolaceae</taxon>
        <taxon>Alkaliphilus</taxon>
    </lineage>
</organism>
<keyword evidence="2" id="KW-0238">DNA-binding</keyword>
<evidence type="ECO:0000313" key="5">
    <source>
        <dbReference type="EMBL" id="MBU5677620.1"/>
    </source>
</evidence>
<evidence type="ECO:0000256" key="3">
    <source>
        <dbReference type="ARBA" id="ARBA00023163"/>
    </source>
</evidence>
<dbReference type="SMART" id="SM00342">
    <property type="entry name" value="HTH_ARAC"/>
    <property type="match status" value="1"/>
</dbReference>
<evidence type="ECO:0000256" key="2">
    <source>
        <dbReference type="ARBA" id="ARBA00023125"/>
    </source>
</evidence>
<keyword evidence="6" id="KW-1185">Reference proteome</keyword>
<dbReference type="InterPro" id="IPR010499">
    <property type="entry name" value="AraC_E-bd"/>
</dbReference>
<keyword evidence="3" id="KW-0804">Transcription</keyword>
<accession>A0ABS6G552</accession>
<dbReference type="PANTHER" id="PTHR47504">
    <property type="entry name" value="RIGHT ORIGIN-BINDING PROTEIN"/>
    <property type="match status" value="1"/>
</dbReference>